<proteinExistence type="predicted"/>
<gene>
    <name evidence="1" type="ORF">DPMN_103980</name>
</gene>
<name>A0A9D4HC58_DREPO</name>
<dbReference type="EMBL" id="JAIWYP010000004">
    <property type="protein sequence ID" value="KAH3830729.1"/>
    <property type="molecule type" value="Genomic_DNA"/>
</dbReference>
<evidence type="ECO:0000313" key="2">
    <source>
        <dbReference type="Proteomes" id="UP000828390"/>
    </source>
</evidence>
<dbReference type="AlphaFoldDB" id="A0A9D4HC58"/>
<comment type="caution">
    <text evidence="1">The sequence shown here is derived from an EMBL/GenBank/DDBJ whole genome shotgun (WGS) entry which is preliminary data.</text>
</comment>
<reference evidence="1" key="1">
    <citation type="journal article" date="2019" name="bioRxiv">
        <title>The Genome of the Zebra Mussel, Dreissena polymorpha: A Resource for Invasive Species Research.</title>
        <authorList>
            <person name="McCartney M.A."/>
            <person name="Auch B."/>
            <person name="Kono T."/>
            <person name="Mallez S."/>
            <person name="Zhang Y."/>
            <person name="Obille A."/>
            <person name="Becker A."/>
            <person name="Abrahante J.E."/>
            <person name="Garbe J."/>
            <person name="Badalamenti J.P."/>
            <person name="Herman A."/>
            <person name="Mangelson H."/>
            <person name="Liachko I."/>
            <person name="Sullivan S."/>
            <person name="Sone E.D."/>
            <person name="Koren S."/>
            <person name="Silverstein K.A.T."/>
            <person name="Beckman K.B."/>
            <person name="Gohl D.M."/>
        </authorList>
    </citation>
    <scope>NUCLEOTIDE SEQUENCE</scope>
    <source>
        <strain evidence="1">Duluth1</strain>
        <tissue evidence="1">Whole animal</tissue>
    </source>
</reference>
<sequence length="109" mass="13134">MMYEEKFAEFYSRLKTNVRTKFYESWLTNVEIIIREKCPSHRRPCFLYKLETLSNSADIIRINVQPSFNEDWRINKTSRVLTRLYHSHLRITAMPPNGHIFQPTGNIHF</sequence>
<reference evidence="1" key="2">
    <citation type="submission" date="2020-11" db="EMBL/GenBank/DDBJ databases">
        <authorList>
            <person name="McCartney M.A."/>
            <person name="Auch B."/>
            <person name="Kono T."/>
            <person name="Mallez S."/>
            <person name="Becker A."/>
            <person name="Gohl D.M."/>
            <person name="Silverstein K.A.T."/>
            <person name="Koren S."/>
            <person name="Bechman K.B."/>
            <person name="Herman A."/>
            <person name="Abrahante J.E."/>
            <person name="Garbe J."/>
        </authorList>
    </citation>
    <scope>NUCLEOTIDE SEQUENCE</scope>
    <source>
        <strain evidence="1">Duluth1</strain>
        <tissue evidence="1">Whole animal</tissue>
    </source>
</reference>
<keyword evidence="2" id="KW-1185">Reference proteome</keyword>
<protein>
    <submittedName>
        <fullName evidence="1">Uncharacterized protein</fullName>
    </submittedName>
</protein>
<dbReference type="Proteomes" id="UP000828390">
    <property type="component" value="Unassembled WGS sequence"/>
</dbReference>
<evidence type="ECO:0000313" key="1">
    <source>
        <dbReference type="EMBL" id="KAH3830729.1"/>
    </source>
</evidence>
<accession>A0A9D4HC58</accession>
<organism evidence="1 2">
    <name type="scientific">Dreissena polymorpha</name>
    <name type="common">Zebra mussel</name>
    <name type="synonym">Mytilus polymorpha</name>
    <dbReference type="NCBI Taxonomy" id="45954"/>
    <lineage>
        <taxon>Eukaryota</taxon>
        <taxon>Metazoa</taxon>
        <taxon>Spiralia</taxon>
        <taxon>Lophotrochozoa</taxon>
        <taxon>Mollusca</taxon>
        <taxon>Bivalvia</taxon>
        <taxon>Autobranchia</taxon>
        <taxon>Heteroconchia</taxon>
        <taxon>Euheterodonta</taxon>
        <taxon>Imparidentia</taxon>
        <taxon>Neoheterodontei</taxon>
        <taxon>Myida</taxon>
        <taxon>Dreissenoidea</taxon>
        <taxon>Dreissenidae</taxon>
        <taxon>Dreissena</taxon>
    </lineage>
</organism>